<organism evidence="10 11">
    <name type="scientific">Lasallia pustulata</name>
    <dbReference type="NCBI Taxonomy" id="136370"/>
    <lineage>
        <taxon>Eukaryota</taxon>
        <taxon>Fungi</taxon>
        <taxon>Dikarya</taxon>
        <taxon>Ascomycota</taxon>
        <taxon>Pezizomycotina</taxon>
        <taxon>Lecanoromycetes</taxon>
        <taxon>OSLEUM clade</taxon>
        <taxon>Umbilicariomycetidae</taxon>
        <taxon>Umbilicariales</taxon>
        <taxon>Umbilicariaceae</taxon>
        <taxon>Lasallia</taxon>
    </lineage>
</organism>
<dbReference type="InterPro" id="IPR049551">
    <property type="entry name" value="PKS_DH_C"/>
</dbReference>
<proteinExistence type="predicted"/>
<dbReference type="FunFam" id="3.10.129.110:FF:000001">
    <property type="entry name" value="Sterigmatocystin biosynthesis polyketide synthase"/>
    <property type="match status" value="1"/>
</dbReference>
<comment type="caution">
    <text evidence="10">The sequence shown here is derived from an EMBL/GenBank/DDBJ whole genome shotgun (WGS) entry which is preliminary data.</text>
</comment>
<dbReference type="InterPro" id="IPR016035">
    <property type="entry name" value="Acyl_Trfase/lysoPLipase"/>
</dbReference>
<dbReference type="PROSITE" id="PS00606">
    <property type="entry name" value="KS3_1"/>
    <property type="match status" value="1"/>
</dbReference>
<dbReference type="GO" id="GO:0031177">
    <property type="term" value="F:phosphopantetheine binding"/>
    <property type="evidence" value="ECO:0007669"/>
    <property type="project" value="InterPro"/>
</dbReference>
<evidence type="ECO:0000259" key="8">
    <source>
        <dbReference type="PROSITE" id="PS52004"/>
    </source>
</evidence>
<gene>
    <name evidence="10" type="ORF">FRX48_00823</name>
</gene>
<dbReference type="Pfam" id="PF16073">
    <property type="entry name" value="SAT"/>
    <property type="match status" value="1"/>
</dbReference>
<dbReference type="InterPro" id="IPR018201">
    <property type="entry name" value="Ketoacyl_synth_AS"/>
</dbReference>
<dbReference type="SUPFAM" id="SSF52151">
    <property type="entry name" value="FabD/lysophospholipase-like"/>
    <property type="match status" value="1"/>
</dbReference>
<dbReference type="InterPro" id="IPR014031">
    <property type="entry name" value="Ketoacyl_synth_C"/>
</dbReference>
<dbReference type="InterPro" id="IPR020806">
    <property type="entry name" value="PKS_PP-bd"/>
</dbReference>
<dbReference type="EMBL" id="VXIT01000001">
    <property type="protein sequence ID" value="KAA6416104.1"/>
    <property type="molecule type" value="Genomic_DNA"/>
</dbReference>
<dbReference type="PROSITE" id="PS52004">
    <property type="entry name" value="KS3_2"/>
    <property type="match status" value="1"/>
</dbReference>
<dbReference type="PANTHER" id="PTHR43775">
    <property type="entry name" value="FATTY ACID SYNTHASE"/>
    <property type="match status" value="1"/>
</dbReference>
<dbReference type="PROSITE" id="PS52019">
    <property type="entry name" value="PKS_MFAS_DH"/>
    <property type="match status" value="1"/>
</dbReference>
<dbReference type="InterPro" id="IPR042104">
    <property type="entry name" value="PKS_dehydratase_sf"/>
</dbReference>
<feature type="active site" description="Proton acceptor; for dehydratase activity" evidence="5">
    <location>
        <position position="1325"/>
    </location>
</feature>
<dbReference type="InterPro" id="IPR029058">
    <property type="entry name" value="AB_hydrolase_fold"/>
</dbReference>
<dbReference type="SUPFAM" id="SSF53474">
    <property type="entry name" value="alpha/beta-Hydrolases"/>
    <property type="match status" value="1"/>
</dbReference>
<dbReference type="Gene3D" id="3.40.366.10">
    <property type="entry name" value="Malonyl-Coenzyme A Acyl Carrier Protein, domain 2"/>
    <property type="match status" value="2"/>
</dbReference>
<dbReference type="InterPro" id="IPR036736">
    <property type="entry name" value="ACP-like_sf"/>
</dbReference>
<dbReference type="SMART" id="SM00823">
    <property type="entry name" value="PKS_PP"/>
    <property type="match status" value="2"/>
</dbReference>
<dbReference type="Gene3D" id="3.10.129.110">
    <property type="entry name" value="Polyketide synthase dehydratase"/>
    <property type="match status" value="1"/>
</dbReference>
<dbReference type="InterPro" id="IPR014043">
    <property type="entry name" value="Acyl_transferase_dom"/>
</dbReference>
<dbReference type="InterPro" id="IPR050091">
    <property type="entry name" value="PKS_NRPS_Biosynth_Enz"/>
</dbReference>
<dbReference type="Proteomes" id="UP000324767">
    <property type="component" value="Unassembled WGS sequence"/>
</dbReference>
<dbReference type="InterPro" id="IPR016039">
    <property type="entry name" value="Thiolase-like"/>
</dbReference>
<dbReference type="Pfam" id="PF02801">
    <property type="entry name" value="Ketoacyl-synt_C"/>
    <property type="match status" value="1"/>
</dbReference>
<dbReference type="FunFam" id="3.40.47.10:FF:000031">
    <property type="entry name" value="Sterigmatocystin biosynthesis polyketide synthase"/>
    <property type="match status" value="1"/>
</dbReference>
<reference evidence="10 11" key="1">
    <citation type="submission" date="2019-09" db="EMBL/GenBank/DDBJ databases">
        <title>The hologenome of the rock-dwelling lichen Lasallia pustulata.</title>
        <authorList>
            <person name="Greshake Tzovaras B."/>
            <person name="Segers F."/>
            <person name="Bicker A."/>
            <person name="Dal Grande F."/>
            <person name="Otte J."/>
            <person name="Hankeln T."/>
            <person name="Schmitt I."/>
            <person name="Ebersberger I."/>
        </authorList>
    </citation>
    <scope>NUCLEOTIDE SEQUENCE [LARGE SCALE GENOMIC DNA]</scope>
    <source>
        <strain evidence="10">A1-1</strain>
    </source>
</reference>
<dbReference type="SMART" id="SM00827">
    <property type="entry name" value="PKS_AT"/>
    <property type="match status" value="1"/>
</dbReference>
<dbReference type="InterPro" id="IPR016036">
    <property type="entry name" value="Malonyl_transacylase_ACP-bd"/>
</dbReference>
<accession>A0A5M8Q1N8</accession>
<dbReference type="Gene3D" id="3.30.70.3290">
    <property type="match status" value="1"/>
</dbReference>
<evidence type="ECO:0000256" key="6">
    <source>
        <dbReference type="SAM" id="MobiDB-lite"/>
    </source>
</evidence>
<dbReference type="InterPro" id="IPR009081">
    <property type="entry name" value="PP-bd_ACP"/>
</dbReference>
<evidence type="ECO:0000313" key="10">
    <source>
        <dbReference type="EMBL" id="KAA6416104.1"/>
    </source>
</evidence>
<dbReference type="PROSITE" id="PS50075">
    <property type="entry name" value="CARRIER"/>
    <property type="match status" value="2"/>
</dbReference>
<dbReference type="Pfam" id="PF00550">
    <property type="entry name" value="PP-binding"/>
    <property type="match status" value="2"/>
</dbReference>
<dbReference type="Pfam" id="PF00109">
    <property type="entry name" value="ketoacyl-synt"/>
    <property type="match status" value="1"/>
</dbReference>
<evidence type="ECO:0000256" key="1">
    <source>
        <dbReference type="ARBA" id="ARBA00022450"/>
    </source>
</evidence>
<dbReference type="Pfam" id="PF00698">
    <property type="entry name" value="Acyl_transf_1"/>
    <property type="match status" value="1"/>
</dbReference>
<dbReference type="InterPro" id="IPR020841">
    <property type="entry name" value="PKS_Beta-ketoAc_synthase_dom"/>
</dbReference>
<dbReference type="InterPro" id="IPR030918">
    <property type="entry name" value="PT_fungal_PKS"/>
</dbReference>
<evidence type="ECO:0000313" key="11">
    <source>
        <dbReference type="Proteomes" id="UP000324767"/>
    </source>
</evidence>
<dbReference type="SUPFAM" id="SSF53901">
    <property type="entry name" value="Thiolase-like"/>
    <property type="match status" value="1"/>
</dbReference>
<dbReference type="PANTHER" id="PTHR43775:SF40">
    <property type="entry name" value="NORSOLORINIC ACID SYNTHASE STCA"/>
    <property type="match status" value="1"/>
</dbReference>
<evidence type="ECO:0000256" key="5">
    <source>
        <dbReference type="PROSITE-ProRule" id="PRU01363"/>
    </source>
</evidence>
<dbReference type="GO" id="GO:0004312">
    <property type="term" value="F:fatty acid synthase activity"/>
    <property type="evidence" value="ECO:0007669"/>
    <property type="project" value="TreeGrafter"/>
</dbReference>
<dbReference type="SUPFAM" id="SSF47336">
    <property type="entry name" value="ACP-like"/>
    <property type="match status" value="2"/>
</dbReference>
<dbReference type="FunFam" id="3.40.50.1820:FF:000116">
    <property type="entry name" value="Sterigmatocystin biosynthesis polyketide synthase"/>
    <property type="match status" value="1"/>
</dbReference>
<feature type="domain" description="Carrier" evidence="7">
    <location>
        <begin position="1789"/>
        <end position="1866"/>
    </location>
</feature>
<dbReference type="InterPro" id="IPR032088">
    <property type="entry name" value="SAT"/>
</dbReference>
<keyword evidence="1" id="KW-0596">Phosphopantetheine</keyword>
<dbReference type="FunFam" id="1.10.1200.10:FF:000011">
    <property type="entry name" value="Sterigmatocystin biosynthesis polyketide synthase"/>
    <property type="match status" value="2"/>
</dbReference>
<dbReference type="GO" id="GO:0004315">
    <property type="term" value="F:3-oxoacyl-[acyl-carrier-protein] synthase activity"/>
    <property type="evidence" value="ECO:0007669"/>
    <property type="project" value="InterPro"/>
</dbReference>
<evidence type="ECO:0000259" key="9">
    <source>
        <dbReference type="PROSITE" id="PS52019"/>
    </source>
</evidence>
<dbReference type="NCBIfam" id="TIGR04532">
    <property type="entry name" value="PT_fungal_PKS"/>
    <property type="match status" value="1"/>
</dbReference>
<dbReference type="SUPFAM" id="SSF55048">
    <property type="entry name" value="Probable ACP-binding domain of malonyl-CoA ACP transacylase"/>
    <property type="match status" value="1"/>
</dbReference>
<evidence type="ECO:0000256" key="4">
    <source>
        <dbReference type="ARBA" id="ARBA00022737"/>
    </source>
</evidence>
<feature type="compositionally biased region" description="Low complexity" evidence="6">
    <location>
        <begin position="1628"/>
        <end position="1637"/>
    </location>
</feature>
<dbReference type="InterPro" id="IPR049900">
    <property type="entry name" value="PKS_mFAS_DH"/>
</dbReference>
<feature type="domain" description="PKS/mFAS DH" evidence="9">
    <location>
        <begin position="1293"/>
        <end position="1603"/>
    </location>
</feature>
<keyword evidence="2" id="KW-0597">Phosphoprotein</keyword>
<feature type="domain" description="Carrier" evidence="7">
    <location>
        <begin position="1666"/>
        <end position="1740"/>
    </location>
</feature>
<feature type="region of interest" description="N-terminal hotdog fold" evidence="5">
    <location>
        <begin position="1293"/>
        <end position="1425"/>
    </location>
</feature>
<keyword evidence="3" id="KW-0808">Transferase</keyword>
<dbReference type="InterPro" id="IPR014030">
    <property type="entry name" value="Ketoacyl_synth_N"/>
</dbReference>
<dbReference type="Gene3D" id="1.10.1200.10">
    <property type="entry name" value="ACP-like"/>
    <property type="match status" value="2"/>
</dbReference>
<keyword evidence="4" id="KW-0677">Repeat</keyword>
<dbReference type="FunFam" id="3.40.366.10:FF:000002">
    <property type="entry name" value="Probable polyketide synthase 2"/>
    <property type="match status" value="1"/>
</dbReference>
<feature type="domain" description="Ketosynthase family 3 (KS3)" evidence="8">
    <location>
        <begin position="371"/>
        <end position="805"/>
    </location>
</feature>
<dbReference type="CDD" id="cd00833">
    <property type="entry name" value="PKS"/>
    <property type="match status" value="1"/>
</dbReference>
<dbReference type="GO" id="GO:0044550">
    <property type="term" value="P:secondary metabolite biosynthetic process"/>
    <property type="evidence" value="ECO:0007669"/>
    <property type="project" value="UniProtKB-ARBA"/>
</dbReference>
<dbReference type="GO" id="GO:0006633">
    <property type="term" value="P:fatty acid biosynthetic process"/>
    <property type="evidence" value="ECO:0007669"/>
    <property type="project" value="InterPro"/>
</dbReference>
<dbReference type="OrthoDB" id="329835at2759"/>
<sequence length="2182" mass="236805">MARQTHVYLFGDQTFDFDGGLRRLLHVKDNAVLISFFERVQHAIRIEIGELPFQTKELFPRFFSLIDLLAKHREAGSNPAIEKMLASIYQFACFFDQHAEGSQSYPLPSETYMIGMCTGLLTAAAVSCCQSLSELLPVAVQAVLVAFRTGLHAMEVSTRVEKPVGASKVWSVMIPGRSYGTVSDILSEHRRSKCLPASSQAYISAVALNGLTVSGPPSALEDLVKLEQFAKLGAIKIPVHAPYHASHLYEEADLECILEKTLSEPCASRQVRIPIISSTTGEPTYASTFASLLHAVLREILLEPLRMDRIQEGLASILGTSGTSHCKVTPIATKAGQGLVAALKKAGHAGIKLDDGAKTAEETGPTGRTGQSKIAIIGMSGRFPDAESPEAFWDILYQGLDVHKAAPAFHWDVKTHVDAEGKKKNTSGTPYGCWLKDPGMFDARFFNMSPREAPQVDPAQRLALLTAYEAIEQAGIVPDATPSTQKDRVGVFYGMTSNDWCETNSAQDIDTYFIPGGNRAFTPGRINYFFKFSGPSYSVDTACSSSLAAIHVACNSLWTGDCDTAIAGGTNVLTNPDFTAGLDKGHFLSRTGNCKTFDDGADGYCRGEGVGTVILKRLEDAQADNDPIQGIILGAYTNHSAEADSITRPHVPAQRFVFDKILNGANLDPYSVSYIEMHGTGTQTGDAGEMQSVLETFAPATALQPRTAQEPLYLGSAKSNIGHGESASGVTGLAKLLLMMRKNIIPPHCGIKTKINHKFPTDLKERNVNIALKPTPWTRPESGTRRALLNNFSAAGGNSALLLEDAPTFTVKNQYDPRTSYQVAVSAKTASSLKGNLASMMAFLKNSRDLSLSSLSYTTTARRIHHPHRVIVSGSDIEEIKIRLEAAIARGDGATRPKCAPKIAFAFTGQGSQYPGMGKQLFEGFAHFRSDIKRFDQIGRSQGFPSILPLIQAEGGDISEFEPLVVQLGSACMQMALARLWTSWGLTPIAVIGHSLGEYAALNAAGVLSDSDTIYLTGKRAQMLQERCSRGTHAMLAVKASVARINASSDQRMYEIACINAPEETVLSGTNANIDKVAEDLAAQGIKGTKLKVPFAFHSSQVQPILESFAAAAQGVTFHKPTVPVLCPLLGKVVTEAGTFGPAYLSRHCRETVDVLGALKAAKDAKVLTDNTFVEIGAHPVVSGMIRATLGSTNAFLPSLQRGKDTWKVLSETLASLYASGAEIRWAEYHRDFKASQEVIQLPAYSWDLKNYWMQYVNDWSLRKGDAPEVRITQEAAVIEEPKDLTPNTTCVQRMLEEKMDGAKGLLVFESDILRGDLAPIVMGHTVNGVSLCTPSVYADIALTIGKYLLDRYKPDSKNRTLGVDDMTIEKPLIARSKGPQMLRTSVDVDWTANTVVCKFYSVNEAGQKTIQHAWCNLGFANAAEQLTEYNRNAYLIRHRMVELRKGLETGQCQKFNRSMCYKMVSSLAGYAPEYRGVDEVILDSTTLEASSRVCFQNTKKEGTYYLNPCYIDSLAQTGGFVMNANDGVDLEKECFVNHGWKSFQFFKEIDPQKSYQTYVRMQKSEHGKDEWAGDVMIFDDEDTIMAIVKGIVLQGVPRRLMNYIVSAKDNSQAAAERSTVRPPKTGAPSPMVKAAPAAPKAAAPKTVVAAAPKAPAPAASNNAASKTWTSVLGVISEESGVAVSDLTDDSHFADMGVDSLLALIVASRCREEFSLEVESAIFMEYPTVKALKDWFLGQSGSAPAEPVTAVPEPVYSAPEPVYSAPAPVYSTPVPQILVQQAAPSVDSSGAFQTWDSMLAIISEESGVALSDLTDDSHFADMGVDSLLALIVASRCREELEVELESAMFIEFPTVGALKGAFLGAAGEPESNEIDVITGPSSCASSMPGTPYNESYTPYETDVTEPSSDAETEVARPSAKIPPSRSIVLQGLPQTAKKTLFFLPDGCGSASSYQHIPRVDANIAIVGLNCPFMTTPQNMKCTVDDLAWAYLKEIRRRQPSGPYFLGGWSAGGILAYNCAQKLIKQGEEVKNLILIDSPPPFGLDRLPKRFYDYCNRVGLFGDGGKAPPEWLIPHFNASIEVLHEYYATPMPAGIAPRTDMIWACDSVMEGRPDIPRLAPHPDDTEGMKFLLESRTDFSPNGWEKLLGGAKITVEKSKNANHFTMMQAGKAQRLADLINNAMA</sequence>
<dbReference type="Gene3D" id="3.40.50.1820">
    <property type="entry name" value="alpha/beta hydrolase"/>
    <property type="match status" value="1"/>
</dbReference>
<evidence type="ECO:0000256" key="3">
    <source>
        <dbReference type="ARBA" id="ARBA00022679"/>
    </source>
</evidence>
<feature type="active site" description="Proton donor; for dehydratase activity" evidence="5">
    <location>
        <position position="1513"/>
    </location>
</feature>
<dbReference type="Gene3D" id="3.40.47.10">
    <property type="match status" value="1"/>
</dbReference>
<dbReference type="Pfam" id="PF00975">
    <property type="entry name" value="Thioesterase"/>
    <property type="match status" value="1"/>
</dbReference>
<dbReference type="Pfam" id="PF14765">
    <property type="entry name" value="PS-DH"/>
    <property type="match status" value="1"/>
</dbReference>
<evidence type="ECO:0000256" key="2">
    <source>
        <dbReference type="ARBA" id="ARBA00022553"/>
    </source>
</evidence>
<evidence type="ECO:0000259" key="7">
    <source>
        <dbReference type="PROSITE" id="PS50075"/>
    </source>
</evidence>
<feature type="region of interest" description="C-terminal hotdog fold" evidence="5">
    <location>
        <begin position="1452"/>
        <end position="1603"/>
    </location>
</feature>
<feature type="region of interest" description="Disordered" evidence="6">
    <location>
        <begin position="1613"/>
        <end position="1637"/>
    </location>
</feature>
<dbReference type="SMART" id="SM00825">
    <property type="entry name" value="PKS_KS"/>
    <property type="match status" value="1"/>
</dbReference>
<dbReference type="Pfam" id="PF22621">
    <property type="entry name" value="CurL-like_PKS_C"/>
    <property type="match status" value="1"/>
</dbReference>
<dbReference type="InterPro" id="IPR001227">
    <property type="entry name" value="Ac_transferase_dom_sf"/>
</dbReference>
<protein>
    <submittedName>
        <fullName evidence="10">Polyketide synthase</fullName>
    </submittedName>
</protein>
<dbReference type="InterPro" id="IPR001031">
    <property type="entry name" value="Thioesterase"/>
</dbReference>
<name>A0A5M8Q1N8_9LECA</name>